<dbReference type="FunFam" id="3.30.479.30:FF:000004">
    <property type="entry name" value="Putative membrane protease family, stomatin"/>
    <property type="match status" value="1"/>
</dbReference>
<evidence type="ECO:0000256" key="3">
    <source>
        <dbReference type="ARBA" id="ARBA00023128"/>
    </source>
</evidence>
<dbReference type="SUPFAM" id="SSF117892">
    <property type="entry name" value="Band 7/SPFH domain"/>
    <property type="match status" value="1"/>
</dbReference>
<keyword evidence="3" id="KW-0496">Mitochondrion</keyword>
<dbReference type="GO" id="GO:0005886">
    <property type="term" value="C:plasma membrane"/>
    <property type="evidence" value="ECO:0007669"/>
    <property type="project" value="UniProtKB-ARBA"/>
</dbReference>
<accession>A0A1R3I9V0</accession>
<comment type="subcellular location">
    <subcellularLocation>
        <location evidence="1">Mitochondrion</location>
    </subcellularLocation>
</comment>
<dbReference type="InterPro" id="IPR001107">
    <property type="entry name" value="Band_7"/>
</dbReference>
<gene>
    <name evidence="5" type="ORF">CCACVL1_13710</name>
</gene>
<dbReference type="Gramene" id="OMO79376">
    <property type="protein sequence ID" value="OMO79376"/>
    <property type="gene ID" value="CCACVL1_13710"/>
</dbReference>
<evidence type="ECO:0000313" key="6">
    <source>
        <dbReference type="Proteomes" id="UP000188268"/>
    </source>
</evidence>
<proteinExistence type="inferred from homology"/>
<dbReference type="PANTHER" id="PTHR43327:SF10">
    <property type="entry name" value="STOMATIN-LIKE PROTEIN 2, MITOCHONDRIAL"/>
    <property type="match status" value="1"/>
</dbReference>
<comment type="caution">
    <text evidence="5">The sequence shown here is derived from an EMBL/GenBank/DDBJ whole genome shotgun (WGS) entry which is preliminary data.</text>
</comment>
<dbReference type="STRING" id="210143.A0A1R3I9V0"/>
<sequence length="367" mass="40468">MNPLMKTSSINTMKSLKNLHNSRIPHRNLAVSSHPLLKTPHHTIPTQLIGSSAARSFSTESDKYKIRAPINWGIRFVPEKRAYVVERFGKYLTVLKPGINFLIPIVDKIKYVHSLKEQAIAISDQNAITRDNVPILIDGVLYIKILDPLLASYGVEDPINAVMQLAQTTMRSELGKITLDKTFEERERLNKSILDAINNWPLRTDWGLECLRYEIKDVNPPKGVKFAMDLQAEAERKKRAEILKSEGQRQASINIADGKRNAVILESEAAKISQINRATGEAEAIIANAMATAKGQKDVSNAIGSSRGKDAAALRIAEQYVGAFSNVGKKSTTNLLVSNVGNPAGMVAQALGIYKNTVKKNSGDQMQ</sequence>
<dbReference type="OMA" id="IRAPINW"/>
<dbReference type="InterPro" id="IPR032435">
    <property type="entry name" value="STML2-like_C"/>
</dbReference>
<comment type="similarity">
    <text evidence="2">Belongs to the band 7/mec-2 family.</text>
</comment>
<evidence type="ECO:0000259" key="4">
    <source>
        <dbReference type="SMART" id="SM00244"/>
    </source>
</evidence>
<reference evidence="5 6" key="1">
    <citation type="submission" date="2013-09" db="EMBL/GenBank/DDBJ databases">
        <title>Corchorus capsularis genome sequencing.</title>
        <authorList>
            <person name="Alam M."/>
            <person name="Haque M.S."/>
            <person name="Islam M.S."/>
            <person name="Emdad E.M."/>
            <person name="Islam M.M."/>
            <person name="Ahmed B."/>
            <person name="Halim A."/>
            <person name="Hossen Q.M.M."/>
            <person name="Hossain M.Z."/>
            <person name="Ahmed R."/>
            <person name="Khan M.M."/>
            <person name="Islam R."/>
            <person name="Rashid M.M."/>
            <person name="Khan S.A."/>
            <person name="Rahman M.S."/>
            <person name="Alam M."/>
        </authorList>
    </citation>
    <scope>NUCLEOTIDE SEQUENCE [LARGE SCALE GENOMIC DNA]</scope>
    <source>
        <strain evidence="6">cv. CVL-1</strain>
        <tissue evidence="5">Whole seedling</tissue>
    </source>
</reference>
<dbReference type="AlphaFoldDB" id="A0A1R3I9V0"/>
<dbReference type="InterPro" id="IPR036013">
    <property type="entry name" value="Band_7/SPFH_dom_sf"/>
</dbReference>
<dbReference type="GO" id="GO:0007005">
    <property type="term" value="P:mitochondrion organization"/>
    <property type="evidence" value="ECO:0007669"/>
    <property type="project" value="TreeGrafter"/>
</dbReference>
<dbReference type="Pfam" id="PF01145">
    <property type="entry name" value="Band_7"/>
    <property type="match status" value="1"/>
</dbReference>
<feature type="domain" description="Band 7" evidence="4">
    <location>
        <begin position="72"/>
        <end position="232"/>
    </location>
</feature>
<dbReference type="Pfam" id="PF16200">
    <property type="entry name" value="Band_7_C"/>
    <property type="match status" value="1"/>
</dbReference>
<dbReference type="Gene3D" id="3.30.479.30">
    <property type="entry name" value="Band 7 domain"/>
    <property type="match status" value="1"/>
</dbReference>
<dbReference type="Proteomes" id="UP000188268">
    <property type="component" value="Unassembled WGS sequence"/>
</dbReference>
<dbReference type="CDD" id="cd08829">
    <property type="entry name" value="SPFH_paraslipin"/>
    <property type="match status" value="1"/>
</dbReference>
<dbReference type="InterPro" id="IPR001972">
    <property type="entry name" value="Stomatin_HflK_fam"/>
</dbReference>
<dbReference type="EMBL" id="AWWV01010408">
    <property type="protein sequence ID" value="OMO79376.1"/>
    <property type="molecule type" value="Genomic_DNA"/>
</dbReference>
<keyword evidence="6" id="KW-1185">Reference proteome</keyword>
<dbReference type="SMART" id="SM00244">
    <property type="entry name" value="PHB"/>
    <property type="match status" value="1"/>
</dbReference>
<dbReference type="GO" id="GO:0098552">
    <property type="term" value="C:side of membrane"/>
    <property type="evidence" value="ECO:0007669"/>
    <property type="project" value="UniProtKB-ARBA"/>
</dbReference>
<organism evidence="5 6">
    <name type="scientific">Corchorus capsularis</name>
    <name type="common">Jute</name>
    <dbReference type="NCBI Taxonomy" id="210143"/>
    <lineage>
        <taxon>Eukaryota</taxon>
        <taxon>Viridiplantae</taxon>
        <taxon>Streptophyta</taxon>
        <taxon>Embryophyta</taxon>
        <taxon>Tracheophyta</taxon>
        <taxon>Spermatophyta</taxon>
        <taxon>Magnoliopsida</taxon>
        <taxon>eudicotyledons</taxon>
        <taxon>Gunneridae</taxon>
        <taxon>Pentapetalae</taxon>
        <taxon>rosids</taxon>
        <taxon>malvids</taxon>
        <taxon>Malvales</taxon>
        <taxon>Malvaceae</taxon>
        <taxon>Grewioideae</taxon>
        <taxon>Apeibeae</taxon>
        <taxon>Corchorus</taxon>
    </lineage>
</organism>
<name>A0A1R3I9V0_COCAP</name>
<dbReference type="GO" id="GO:0005739">
    <property type="term" value="C:mitochondrion"/>
    <property type="evidence" value="ECO:0007669"/>
    <property type="project" value="UniProtKB-SubCell"/>
</dbReference>
<dbReference type="InterPro" id="IPR050710">
    <property type="entry name" value="Band7/mec-2_domain"/>
</dbReference>
<dbReference type="PANTHER" id="PTHR43327">
    <property type="entry name" value="STOMATIN-LIKE PROTEIN 2, MITOCHONDRIAL"/>
    <property type="match status" value="1"/>
</dbReference>
<dbReference type="PRINTS" id="PR00721">
    <property type="entry name" value="STOMATIN"/>
</dbReference>
<evidence type="ECO:0000256" key="2">
    <source>
        <dbReference type="ARBA" id="ARBA00008164"/>
    </source>
</evidence>
<protein>
    <submittedName>
        <fullName evidence="5">Band 7 protein</fullName>
    </submittedName>
</protein>
<evidence type="ECO:0000256" key="1">
    <source>
        <dbReference type="ARBA" id="ARBA00004173"/>
    </source>
</evidence>
<dbReference type="OrthoDB" id="434619at2759"/>
<evidence type="ECO:0000313" key="5">
    <source>
        <dbReference type="EMBL" id="OMO79376.1"/>
    </source>
</evidence>